<organism evidence="2 3">
    <name type="scientific">Prauserella marina</name>
    <dbReference type="NCBI Taxonomy" id="530584"/>
    <lineage>
        <taxon>Bacteria</taxon>
        <taxon>Bacillati</taxon>
        <taxon>Actinomycetota</taxon>
        <taxon>Actinomycetes</taxon>
        <taxon>Pseudonocardiales</taxon>
        <taxon>Pseudonocardiaceae</taxon>
        <taxon>Prauserella</taxon>
    </lineage>
</organism>
<keyword evidence="1" id="KW-0732">Signal</keyword>
<evidence type="ECO:0000256" key="1">
    <source>
        <dbReference type="ARBA" id="ARBA00022729"/>
    </source>
</evidence>
<dbReference type="SUPFAM" id="SSF53850">
    <property type="entry name" value="Periplasmic binding protein-like II"/>
    <property type="match status" value="1"/>
</dbReference>
<dbReference type="OrthoDB" id="9768183at2"/>
<dbReference type="EMBL" id="FMZE01000007">
    <property type="protein sequence ID" value="SDD27261.1"/>
    <property type="molecule type" value="Genomic_DNA"/>
</dbReference>
<gene>
    <name evidence="2" type="ORF">SAMN05421630_10778</name>
</gene>
<dbReference type="Proteomes" id="UP000199494">
    <property type="component" value="Unassembled WGS sequence"/>
</dbReference>
<protein>
    <submittedName>
        <fullName evidence="2">Polar amino acid transport system substrate-binding protein</fullName>
    </submittedName>
</protein>
<dbReference type="RefSeq" id="WP_091806841.1">
    <property type="nucleotide sequence ID" value="NZ_CP016353.1"/>
</dbReference>
<evidence type="ECO:0000313" key="2">
    <source>
        <dbReference type="EMBL" id="SDD27261.1"/>
    </source>
</evidence>
<keyword evidence="3" id="KW-1185">Reference proteome</keyword>
<sequence>MAHGEWTRRDFFRQSAVFGMAAIGGPALLAACSEVPQSGEGNTLQRLKDAGTVKIGIAGEIPYGYTDNGKVTGEAPEVARAVFRDLDVSGVEAQQVEFGQLIQALNAGQYDMVAAGMAILPSRCANASFSTVDYVTPTAFLVPKGNPEQIDNFDDAKAKGVAVAVLSGTVEQEVATALGLAKDKIQPYDGQPELLQALLDRRAYCGALTDISLRELLKQNPNAPLEVTEGFTPVVEGKEQIQAGGFVFRKADNDLRTAFDAELKKIQQSGEWLRIVTPFGFTEDNVPPPDVTTEQLCSGK</sequence>
<proteinExistence type="predicted"/>
<dbReference type="PANTHER" id="PTHR35936">
    <property type="entry name" value="MEMBRANE-BOUND LYTIC MUREIN TRANSGLYCOSYLASE F"/>
    <property type="match status" value="1"/>
</dbReference>
<dbReference type="InterPro" id="IPR014337">
    <property type="entry name" value="Ectoine_EhuB"/>
</dbReference>
<dbReference type="InterPro" id="IPR001638">
    <property type="entry name" value="Solute-binding_3/MltF_N"/>
</dbReference>
<reference evidence="2 3" key="1">
    <citation type="submission" date="2016-10" db="EMBL/GenBank/DDBJ databases">
        <authorList>
            <person name="de Groot N.N."/>
        </authorList>
    </citation>
    <scope>NUCLEOTIDE SEQUENCE [LARGE SCALE GENOMIC DNA]</scope>
    <source>
        <strain evidence="2 3">CGMCC 4.5506</strain>
    </source>
</reference>
<evidence type="ECO:0000313" key="3">
    <source>
        <dbReference type="Proteomes" id="UP000199494"/>
    </source>
</evidence>
<dbReference type="PANTHER" id="PTHR35936:SF17">
    <property type="entry name" value="ARGININE-BINDING EXTRACELLULAR PROTEIN ARTP"/>
    <property type="match status" value="1"/>
</dbReference>
<dbReference type="Gene3D" id="3.40.190.10">
    <property type="entry name" value="Periplasmic binding protein-like II"/>
    <property type="match status" value="2"/>
</dbReference>
<dbReference type="Pfam" id="PF00497">
    <property type="entry name" value="SBP_bac_3"/>
    <property type="match status" value="1"/>
</dbReference>
<dbReference type="STRING" id="530584.SAMN05421630_10778"/>
<dbReference type="GO" id="GO:0051470">
    <property type="term" value="P:ectoine transmembrane transport"/>
    <property type="evidence" value="ECO:0007669"/>
    <property type="project" value="InterPro"/>
</dbReference>
<dbReference type="NCBIfam" id="TIGR02995">
    <property type="entry name" value="ectoine_ehuB"/>
    <property type="match status" value="1"/>
</dbReference>
<dbReference type="GO" id="GO:0033294">
    <property type="term" value="F:ectoine binding"/>
    <property type="evidence" value="ECO:0007669"/>
    <property type="project" value="InterPro"/>
</dbReference>
<name>A0A222VV66_9PSEU</name>
<accession>A0A222VV66</accession>
<dbReference type="SMART" id="SM00062">
    <property type="entry name" value="PBPb"/>
    <property type="match status" value="1"/>
</dbReference>
<dbReference type="AlphaFoldDB" id="A0A222VV66"/>
<dbReference type="KEGG" id="pmad:BAY61_25425"/>